<name>A0AA38UTH2_9AGAR</name>
<gene>
    <name evidence="3" type="ORF">F5890DRAFT_1019954</name>
</gene>
<dbReference type="InterPro" id="IPR013087">
    <property type="entry name" value="Znf_C2H2_type"/>
</dbReference>
<evidence type="ECO:0000256" key="1">
    <source>
        <dbReference type="SAM" id="MobiDB-lite"/>
    </source>
</evidence>
<feature type="compositionally biased region" description="Basic and acidic residues" evidence="1">
    <location>
        <begin position="321"/>
        <end position="341"/>
    </location>
</feature>
<accession>A0AA38UTH2</accession>
<comment type="caution">
    <text evidence="3">The sequence shown here is derived from an EMBL/GenBank/DDBJ whole genome shotgun (WGS) entry which is preliminary data.</text>
</comment>
<dbReference type="EMBL" id="MU801945">
    <property type="protein sequence ID" value="KAJ3986227.1"/>
    <property type="molecule type" value="Genomic_DNA"/>
</dbReference>
<feature type="domain" description="C2H2-type" evidence="2">
    <location>
        <begin position="374"/>
        <end position="397"/>
    </location>
</feature>
<organism evidence="3 4">
    <name type="scientific">Lentinula detonsa</name>
    <dbReference type="NCBI Taxonomy" id="2804962"/>
    <lineage>
        <taxon>Eukaryota</taxon>
        <taxon>Fungi</taxon>
        <taxon>Dikarya</taxon>
        <taxon>Basidiomycota</taxon>
        <taxon>Agaricomycotina</taxon>
        <taxon>Agaricomycetes</taxon>
        <taxon>Agaricomycetidae</taxon>
        <taxon>Agaricales</taxon>
        <taxon>Marasmiineae</taxon>
        <taxon>Omphalotaceae</taxon>
        <taxon>Lentinula</taxon>
    </lineage>
</organism>
<protein>
    <recommendedName>
        <fullName evidence="2">C2H2-type domain-containing protein</fullName>
    </recommendedName>
</protein>
<evidence type="ECO:0000313" key="4">
    <source>
        <dbReference type="Proteomes" id="UP001163850"/>
    </source>
</evidence>
<dbReference type="AlphaFoldDB" id="A0AA38UTH2"/>
<dbReference type="PROSITE" id="PS00028">
    <property type="entry name" value="ZINC_FINGER_C2H2_1"/>
    <property type="match status" value="1"/>
</dbReference>
<feature type="compositionally biased region" description="Basic residues" evidence="1">
    <location>
        <begin position="342"/>
        <end position="357"/>
    </location>
</feature>
<dbReference type="Gene3D" id="3.30.160.60">
    <property type="entry name" value="Classic Zinc Finger"/>
    <property type="match status" value="1"/>
</dbReference>
<feature type="compositionally biased region" description="Basic and acidic residues" evidence="1">
    <location>
        <begin position="207"/>
        <end position="226"/>
    </location>
</feature>
<sequence length="447" mass="50290">MDSVPSESLLDFLHTFDDSYPSLELPEDIEHPSNAISLYYSDSSALFFEESPTPHYQKDPFRHHIGIIVDDANVSEALRPVHSRIFLLMTDIICFQCFPPLSPMSTFTVSPTSSSDYSVRDPYSLMSSPSDSIVTTCSPADIFPGPSLNYQDLSPPSFELPSLDMEVEAPFTYDGIRSPIPECGEGCNELPQWPTQTAPFNGVDDNSAMHDKELLPLSTHTDDKDSCPTSNETDEDWRMRQSADSSFSLSSLPAESKLPVSSPSPQSPPMPVPVATVSITPKDTDQHQVLVIPVVASHHRAAKRRISYKELDVEDNDDGDPEYKDTHDADNHKDDDFCLKKDAKRAKPKPRKRARTKKNSDEDEPSSASKPHPCQKEGCTERFGRFYDSLRHYESAHTKKQFICERCNTALSRLDALIRHKDSVKCKKRARRAREAKLRNSLKLKVR</sequence>
<feature type="region of interest" description="Disordered" evidence="1">
    <location>
        <begin position="184"/>
        <end position="277"/>
    </location>
</feature>
<evidence type="ECO:0000313" key="3">
    <source>
        <dbReference type="EMBL" id="KAJ3986227.1"/>
    </source>
</evidence>
<feature type="region of interest" description="Disordered" evidence="1">
    <location>
        <begin position="312"/>
        <end position="376"/>
    </location>
</feature>
<evidence type="ECO:0000259" key="2">
    <source>
        <dbReference type="PROSITE" id="PS00028"/>
    </source>
</evidence>
<feature type="compositionally biased region" description="Low complexity" evidence="1">
    <location>
        <begin position="242"/>
        <end position="264"/>
    </location>
</feature>
<proteinExistence type="predicted"/>
<reference evidence="3" key="1">
    <citation type="submission" date="2022-08" db="EMBL/GenBank/DDBJ databases">
        <authorList>
            <consortium name="DOE Joint Genome Institute"/>
            <person name="Min B."/>
            <person name="Riley R."/>
            <person name="Sierra-Patev S."/>
            <person name="Naranjo-Ortiz M."/>
            <person name="Looney B."/>
            <person name="Konkel Z."/>
            <person name="Slot J.C."/>
            <person name="Sakamoto Y."/>
            <person name="Steenwyk J.L."/>
            <person name="Rokas A."/>
            <person name="Carro J."/>
            <person name="Camarero S."/>
            <person name="Ferreira P."/>
            <person name="Molpeceres G."/>
            <person name="Ruiz-Duenas F.J."/>
            <person name="Serrano A."/>
            <person name="Henrissat B."/>
            <person name="Drula E."/>
            <person name="Hughes K.W."/>
            <person name="Mata J.L."/>
            <person name="Ishikawa N.K."/>
            <person name="Vargas-Isla R."/>
            <person name="Ushijima S."/>
            <person name="Smith C.A."/>
            <person name="Ahrendt S."/>
            <person name="Andreopoulos W."/>
            <person name="He G."/>
            <person name="Labutti K."/>
            <person name="Lipzen A."/>
            <person name="Ng V."/>
            <person name="Sandor L."/>
            <person name="Barry K."/>
            <person name="Martinez A.T."/>
            <person name="Xiao Y."/>
            <person name="Gibbons J.G."/>
            <person name="Terashima K."/>
            <person name="Hibbett D.S."/>
            <person name="Grigoriev I.V."/>
        </authorList>
    </citation>
    <scope>NUCLEOTIDE SEQUENCE</scope>
    <source>
        <strain evidence="3">TFB7829</strain>
    </source>
</reference>
<dbReference type="Proteomes" id="UP001163850">
    <property type="component" value="Unassembled WGS sequence"/>
</dbReference>